<evidence type="ECO:0000313" key="10">
    <source>
        <dbReference type="Proteomes" id="UP000219215"/>
    </source>
</evidence>
<dbReference type="InterPro" id="IPR009000">
    <property type="entry name" value="Transl_B-barrel_sf"/>
</dbReference>
<dbReference type="AlphaFoldDB" id="A0A2C8FBB2"/>
<dbReference type="OrthoDB" id="5381335at2"/>
<dbReference type="PANTHER" id="PTHR33692:SF1">
    <property type="entry name" value="RIBOSOME MATURATION FACTOR RIMM"/>
    <property type="match status" value="1"/>
</dbReference>
<dbReference type="GO" id="GO:0005737">
    <property type="term" value="C:cytoplasm"/>
    <property type="evidence" value="ECO:0007669"/>
    <property type="project" value="UniProtKB-SubCell"/>
</dbReference>
<accession>A0A2C8FBB2</accession>
<comment type="subunit">
    <text evidence="5">Binds ribosomal protein uS19.</text>
</comment>
<dbReference type="GO" id="GO:0043022">
    <property type="term" value="F:ribosome binding"/>
    <property type="evidence" value="ECO:0007669"/>
    <property type="project" value="InterPro"/>
</dbReference>
<dbReference type="GO" id="GO:0042274">
    <property type="term" value="P:ribosomal small subunit biogenesis"/>
    <property type="evidence" value="ECO:0007669"/>
    <property type="project" value="UniProtKB-UniRule"/>
</dbReference>
<dbReference type="KEGG" id="pprf:DPRO_2540"/>
<evidence type="ECO:0000256" key="6">
    <source>
        <dbReference type="SAM" id="MobiDB-lite"/>
    </source>
</evidence>
<gene>
    <name evidence="5 9" type="primary">rimM</name>
    <name evidence="9" type="ORF">DPRO_2540</name>
</gene>
<organism evidence="9 10">
    <name type="scientific">Pseudodesulfovibrio profundus</name>
    <dbReference type="NCBI Taxonomy" id="57320"/>
    <lineage>
        <taxon>Bacteria</taxon>
        <taxon>Pseudomonadati</taxon>
        <taxon>Thermodesulfobacteriota</taxon>
        <taxon>Desulfovibrionia</taxon>
        <taxon>Desulfovibrionales</taxon>
        <taxon>Desulfovibrionaceae</taxon>
    </lineage>
</organism>
<evidence type="ECO:0000259" key="7">
    <source>
        <dbReference type="Pfam" id="PF01782"/>
    </source>
</evidence>
<keyword evidence="2 5" id="KW-0690">Ribosome biogenesis</keyword>
<dbReference type="Gene3D" id="2.40.30.60">
    <property type="entry name" value="RimM"/>
    <property type="match status" value="1"/>
</dbReference>
<evidence type="ECO:0000256" key="3">
    <source>
        <dbReference type="ARBA" id="ARBA00022552"/>
    </source>
</evidence>
<protein>
    <recommendedName>
        <fullName evidence="5">Ribosome maturation factor RimM</fullName>
    </recommendedName>
</protein>
<dbReference type="InterPro" id="IPR011961">
    <property type="entry name" value="RimM"/>
</dbReference>
<dbReference type="InterPro" id="IPR056792">
    <property type="entry name" value="PRC_RimM"/>
</dbReference>
<dbReference type="InterPro" id="IPR011033">
    <property type="entry name" value="PRC_barrel-like_sf"/>
</dbReference>
<keyword evidence="4 5" id="KW-0143">Chaperone</keyword>
<evidence type="ECO:0000256" key="2">
    <source>
        <dbReference type="ARBA" id="ARBA00022517"/>
    </source>
</evidence>
<dbReference type="Pfam" id="PF01782">
    <property type="entry name" value="RimM"/>
    <property type="match status" value="1"/>
</dbReference>
<dbReference type="SUPFAM" id="SSF50447">
    <property type="entry name" value="Translation proteins"/>
    <property type="match status" value="1"/>
</dbReference>
<sequence>MTTRRKDGLIPVGGVAKPHGIRGEFCIKNYADSPLLFDRVSTLFLQDGTKSPKSYVINSWREHKGLVLLKCRGIDDRDQAESLRGQAVLIREEDLPELDDGEHYIMDMLGCRVELRDGSYVGMLEHFYENAEQDVWVIVTDDRKEVLLPAVPEFVLDVDLDNEVVTIDPPEGLLDIYLNPEPPKKKKPRRRTPKKKKAVDNAG</sequence>
<comment type="function">
    <text evidence="5">An accessory protein needed during the final step in the assembly of 30S ribosomal subunit, possibly for assembly of the head region. Essential for efficient processing of 16S rRNA. May be needed both before and after RbfA during the maturation of 16S rRNA. It has affinity for free ribosomal 30S subunits but not for 70S ribosomes.</text>
</comment>
<comment type="domain">
    <text evidence="5">The PRC barrel domain binds ribosomal protein uS19.</text>
</comment>
<proteinExistence type="inferred from homology"/>
<dbReference type="InterPro" id="IPR002676">
    <property type="entry name" value="RimM_N"/>
</dbReference>
<reference evidence="10" key="1">
    <citation type="submission" date="2017-09" db="EMBL/GenBank/DDBJ databases">
        <authorList>
            <person name="Regsiter A."/>
            <person name="William W."/>
        </authorList>
    </citation>
    <scope>NUCLEOTIDE SEQUENCE [LARGE SCALE GENOMIC DNA]</scope>
    <source>
        <strain evidence="10">500-1</strain>
    </source>
</reference>
<evidence type="ECO:0000256" key="1">
    <source>
        <dbReference type="ARBA" id="ARBA00022490"/>
    </source>
</evidence>
<comment type="subcellular location">
    <subcellularLocation>
        <location evidence="5">Cytoplasm</location>
    </subcellularLocation>
</comment>
<feature type="domain" description="Ribosome maturation factor RimM PRC barrel" evidence="8">
    <location>
        <begin position="107"/>
        <end position="173"/>
    </location>
</feature>
<dbReference type="RefSeq" id="WP_097012313.1">
    <property type="nucleotide sequence ID" value="NZ_LT907975.1"/>
</dbReference>
<dbReference type="GO" id="GO:0006364">
    <property type="term" value="P:rRNA processing"/>
    <property type="evidence" value="ECO:0007669"/>
    <property type="project" value="UniProtKB-UniRule"/>
</dbReference>
<evidence type="ECO:0000256" key="5">
    <source>
        <dbReference type="HAMAP-Rule" id="MF_00014"/>
    </source>
</evidence>
<dbReference type="NCBIfam" id="TIGR02273">
    <property type="entry name" value="16S_RimM"/>
    <property type="match status" value="1"/>
</dbReference>
<dbReference type="HAMAP" id="MF_00014">
    <property type="entry name" value="Ribosome_mat_RimM"/>
    <property type="match status" value="1"/>
</dbReference>
<feature type="compositionally biased region" description="Basic residues" evidence="6">
    <location>
        <begin position="184"/>
        <end position="197"/>
    </location>
</feature>
<dbReference type="Proteomes" id="UP000219215">
    <property type="component" value="Chromosome DPRO"/>
</dbReference>
<evidence type="ECO:0000313" key="9">
    <source>
        <dbReference type="EMBL" id="SOB59449.1"/>
    </source>
</evidence>
<name>A0A2C8FBB2_9BACT</name>
<dbReference type="InterPro" id="IPR036976">
    <property type="entry name" value="RimM_N_sf"/>
</dbReference>
<keyword evidence="10" id="KW-1185">Reference proteome</keyword>
<feature type="domain" description="RimM N-terminal" evidence="7">
    <location>
        <begin position="12"/>
        <end position="93"/>
    </location>
</feature>
<dbReference type="PANTHER" id="PTHR33692">
    <property type="entry name" value="RIBOSOME MATURATION FACTOR RIMM"/>
    <property type="match status" value="1"/>
</dbReference>
<keyword evidence="1 5" id="KW-0963">Cytoplasm</keyword>
<dbReference type="GO" id="GO:0005840">
    <property type="term" value="C:ribosome"/>
    <property type="evidence" value="ECO:0007669"/>
    <property type="project" value="InterPro"/>
</dbReference>
<evidence type="ECO:0000256" key="4">
    <source>
        <dbReference type="ARBA" id="ARBA00023186"/>
    </source>
</evidence>
<dbReference type="SUPFAM" id="SSF50346">
    <property type="entry name" value="PRC-barrel domain"/>
    <property type="match status" value="1"/>
</dbReference>
<dbReference type="Gene3D" id="2.30.30.240">
    <property type="entry name" value="PRC-barrel domain"/>
    <property type="match status" value="1"/>
</dbReference>
<evidence type="ECO:0000259" key="8">
    <source>
        <dbReference type="Pfam" id="PF24986"/>
    </source>
</evidence>
<keyword evidence="3 5" id="KW-0698">rRNA processing</keyword>
<dbReference type="EMBL" id="LT907975">
    <property type="protein sequence ID" value="SOB59449.1"/>
    <property type="molecule type" value="Genomic_DNA"/>
</dbReference>
<feature type="region of interest" description="Disordered" evidence="6">
    <location>
        <begin position="176"/>
        <end position="203"/>
    </location>
</feature>
<dbReference type="Pfam" id="PF24986">
    <property type="entry name" value="PRC_RimM"/>
    <property type="match status" value="1"/>
</dbReference>
<comment type="similarity">
    <text evidence="5">Belongs to the RimM family.</text>
</comment>